<keyword evidence="3" id="KW-1185">Reference proteome</keyword>
<feature type="transmembrane region" description="Helical" evidence="1">
    <location>
        <begin position="22"/>
        <end position="39"/>
    </location>
</feature>
<sequence>MKTVNDWLDEYNISHRNPINKRLHWICVPLIVLAVACALKRVPMGPLPDLTLLVGVAVLLYYFRLSWRLALGMSLIFALAYALVLQAEAQLGAGLLWAAAAVFVLAWIGQFIGHYYERARPSFFKDLQFLLIGPLWLLAHVYRRLALPIQPATAGG</sequence>
<dbReference type="PANTHER" id="PTHR28026">
    <property type="entry name" value="DUF962 DOMAIN PROTEIN (AFU_ORTHOLOGUE AFUA_8G05310)"/>
    <property type="match status" value="1"/>
</dbReference>
<organism evidence="2 3">
    <name type="scientific">Solimonas aquatica</name>
    <dbReference type="NCBI Taxonomy" id="489703"/>
    <lineage>
        <taxon>Bacteria</taxon>
        <taxon>Pseudomonadati</taxon>
        <taxon>Pseudomonadota</taxon>
        <taxon>Gammaproteobacteria</taxon>
        <taxon>Nevskiales</taxon>
        <taxon>Nevskiaceae</taxon>
        <taxon>Solimonas</taxon>
    </lineage>
</organism>
<dbReference type="RefSeq" id="WP_093289201.1">
    <property type="nucleotide sequence ID" value="NZ_FOFS01000016.1"/>
</dbReference>
<evidence type="ECO:0000313" key="2">
    <source>
        <dbReference type="EMBL" id="SER11716.1"/>
    </source>
</evidence>
<dbReference type="STRING" id="489703.SAMN04488038_11665"/>
<gene>
    <name evidence="2" type="ORF">SAMN04488038_11665</name>
</gene>
<keyword evidence="1" id="KW-0472">Membrane</keyword>
<dbReference type="InterPro" id="IPR009305">
    <property type="entry name" value="Mpo1-like"/>
</dbReference>
<keyword evidence="1" id="KW-1133">Transmembrane helix</keyword>
<accession>A0A1H9LJX1</accession>
<name>A0A1H9LJX1_9GAMM</name>
<dbReference type="Proteomes" id="UP000199233">
    <property type="component" value="Unassembled WGS sequence"/>
</dbReference>
<reference evidence="2 3" key="1">
    <citation type="submission" date="2016-10" db="EMBL/GenBank/DDBJ databases">
        <authorList>
            <person name="de Groot N.N."/>
        </authorList>
    </citation>
    <scope>NUCLEOTIDE SEQUENCE [LARGE SCALE GENOMIC DNA]</scope>
    <source>
        <strain evidence="2 3">DSM 25927</strain>
    </source>
</reference>
<keyword evidence="1" id="KW-0812">Transmembrane</keyword>
<dbReference type="EMBL" id="FOFS01000016">
    <property type="protein sequence ID" value="SER11716.1"/>
    <property type="molecule type" value="Genomic_DNA"/>
</dbReference>
<proteinExistence type="predicted"/>
<feature type="transmembrane region" description="Helical" evidence="1">
    <location>
        <begin position="122"/>
        <end position="142"/>
    </location>
</feature>
<dbReference type="GO" id="GO:0046521">
    <property type="term" value="P:sphingoid catabolic process"/>
    <property type="evidence" value="ECO:0007669"/>
    <property type="project" value="TreeGrafter"/>
</dbReference>
<evidence type="ECO:0000256" key="1">
    <source>
        <dbReference type="SAM" id="Phobius"/>
    </source>
</evidence>
<dbReference type="OrthoDB" id="5515308at2"/>
<dbReference type="GO" id="GO:0016020">
    <property type="term" value="C:membrane"/>
    <property type="evidence" value="ECO:0007669"/>
    <property type="project" value="GOC"/>
</dbReference>
<dbReference type="AlphaFoldDB" id="A0A1H9LJX1"/>
<feature type="transmembrane region" description="Helical" evidence="1">
    <location>
        <begin position="94"/>
        <end position="116"/>
    </location>
</feature>
<dbReference type="Pfam" id="PF06127">
    <property type="entry name" value="Mpo1-like"/>
    <property type="match status" value="1"/>
</dbReference>
<protein>
    <submittedName>
        <fullName evidence="2">Uncharacterized membrane protein YGL010W</fullName>
    </submittedName>
</protein>
<feature type="transmembrane region" description="Helical" evidence="1">
    <location>
        <begin position="69"/>
        <end position="87"/>
    </location>
</feature>
<dbReference type="PANTHER" id="PTHR28026:SF9">
    <property type="entry name" value="2-HYDROXY-PALMITIC ACID DIOXYGENASE MPO1"/>
    <property type="match status" value="1"/>
</dbReference>
<evidence type="ECO:0000313" key="3">
    <source>
        <dbReference type="Proteomes" id="UP000199233"/>
    </source>
</evidence>